<sequence>MVFVGFSYSIFLPYHCSLVQRQNTGFETLSGGSVFYPEVISCPLESIEKFQHYFVSTCSQWLQLNDNEAHRFMEVQFGYKREMAPALFGLGGADQEVGAEITWRSSLLPNEAERL</sequence>
<keyword evidence="2" id="KW-1185">Reference proteome</keyword>
<evidence type="ECO:0000313" key="2">
    <source>
        <dbReference type="Proteomes" id="UP001054945"/>
    </source>
</evidence>
<gene>
    <name evidence="1" type="ORF">CEXT_357841</name>
</gene>
<dbReference type="Proteomes" id="UP001054945">
    <property type="component" value="Unassembled WGS sequence"/>
</dbReference>
<evidence type="ECO:0000313" key="1">
    <source>
        <dbReference type="EMBL" id="GIY98358.1"/>
    </source>
</evidence>
<accession>A0AAV4XX43</accession>
<protein>
    <submittedName>
        <fullName evidence="1">Uncharacterized protein</fullName>
    </submittedName>
</protein>
<comment type="caution">
    <text evidence="1">The sequence shown here is derived from an EMBL/GenBank/DDBJ whole genome shotgun (WGS) entry which is preliminary data.</text>
</comment>
<organism evidence="1 2">
    <name type="scientific">Caerostris extrusa</name>
    <name type="common">Bark spider</name>
    <name type="synonym">Caerostris bankana</name>
    <dbReference type="NCBI Taxonomy" id="172846"/>
    <lineage>
        <taxon>Eukaryota</taxon>
        <taxon>Metazoa</taxon>
        <taxon>Ecdysozoa</taxon>
        <taxon>Arthropoda</taxon>
        <taxon>Chelicerata</taxon>
        <taxon>Arachnida</taxon>
        <taxon>Araneae</taxon>
        <taxon>Araneomorphae</taxon>
        <taxon>Entelegynae</taxon>
        <taxon>Araneoidea</taxon>
        <taxon>Araneidae</taxon>
        <taxon>Caerostris</taxon>
    </lineage>
</organism>
<name>A0AAV4XX43_CAEEX</name>
<dbReference type="EMBL" id="BPLR01018283">
    <property type="protein sequence ID" value="GIY98358.1"/>
    <property type="molecule type" value="Genomic_DNA"/>
</dbReference>
<proteinExistence type="predicted"/>
<reference evidence="1 2" key="1">
    <citation type="submission" date="2021-06" db="EMBL/GenBank/DDBJ databases">
        <title>Caerostris extrusa draft genome.</title>
        <authorList>
            <person name="Kono N."/>
            <person name="Arakawa K."/>
        </authorList>
    </citation>
    <scope>NUCLEOTIDE SEQUENCE [LARGE SCALE GENOMIC DNA]</scope>
</reference>
<dbReference type="AlphaFoldDB" id="A0AAV4XX43"/>